<protein>
    <submittedName>
        <fullName evidence="2">Uncharacterized protein</fullName>
    </submittedName>
</protein>
<proteinExistence type="predicted"/>
<comment type="caution">
    <text evidence="2">The sequence shown here is derived from an EMBL/GenBank/DDBJ whole genome shotgun (WGS) entry which is preliminary data.</text>
</comment>
<evidence type="ECO:0000256" key="1">
    <source>
        <dbReference type="SAM" id="MobiDB-lite"/>
    </source>
</evidence>
<gene>
    <name evidence="2" type="ORF">PG986_010369</name>
</gene>
<feature type="region of interest" description="Disordered" evidence="1">
    <location>
        <begin position="1"/>
        <end position="27"/>
    </location>
</feature>
<reference evidence="2 3" key="1">
    <citation type="submission" date="2023-01" db="EMBL/GenBank/DDBJ databases">
        <title>Analysis of 21 Apiospora genomes using comparative genomics revels a genus with tremendous synthesis potential of carbohydrate active enzymes and secondary metabolites.</title>
        <authorList>
            <person name="Sorensen T."/>
        </authorList>
    </citation>
    <scope>NUCLEOTIDE SEQUENCE [LARGE SCALE GENOMIC DNA]</scope>
    <source>
        <strain evidence="2 3">CBS 24483</strain>
    </source>
</reference>
<dbReference type="Proteomes" id="UP001391051">
    <property type="component" value="Unassembled WGS sequence"/>
</dbReference>
<evidence type="ECO:0000313" key="3">
    <source>
        <dbReference type="Proteomes" id="UP001391051"/>
    </source>
</evidence>
<name>A0ABR1Q206_9PEZI</name>
<keyword evidence="3" id="KW-1185">Reference proteome</keyword>
<evidence type="ECO:0000313" key="2">
    <source>
        <dbReference type="EMBL" id="KAK7946048.1"/>
    </source>
</evidence>
<organism evidence="2 3">
    <name type="scientific">Apiospora aurea</name>
    <dbReference type="NCBI Taxonomy" id="335848"/>
    <lineage>
        <taxon>Eukaryota</taxon>
        <taxon>Fungi</taxon>
        <taxon>Dikarya</taxon>
        <taxon>Ascomycota</taxon>
        <taxon>Pezizomycotina</taxon>
        <taxon>Sordariomycetes</taxon>
        <taxon>Xylariomycetidae</taxon>
        <taxon>Amphisphaeriales</taxon>
        <taxon>Apiosporaceae</taxon>
        <taxon>Apiospora</taxon>
    </lineage>
</organism>
<dbReference type="RefSeq" id="XP_066696082.1">
    <property type="nucleotide sequence ID" value="XM_066846591.1"/>
</dbReference>
<sequence>MIGTPTNTLTQASQMPPFGAPRWSRGRHNADDAAFETGFARGRLSVAAQFPSAALFTLYAKPGCCRDDLGALWDWDDCRRWRGGAGVGEATLIVAMTNRV</sequence>
<dbReference type="EMBL" id="JAQQWE010000007">
    <property type="protein sequence ID" value="KAK7946048.1"/>
    <property type="molecule type" value="Genomic_DNA"/>
</dbReference>
<accession>A0ABR1Q206</accession>
<dbReference type="GeneID" id="92079653"/>
<feature type="compositionally biased region" description="Polar residues" evidence="1">
    <location>
        <begin position="1"/>
        <end position="14"/>
    </location>
</feature>